<evidence type="ECO:0000256" key="1">
    <source>
        <dbReference type="ARBA" id="ARBA00022730"/>
    </source>
</evidence>
<dbReference type="SUPFAM" id="SSF55154">
    <property type="entry name" value="CYTH-like phosphatases"/>
    <property type="match status" value="1"/>
</dbReference>
<name>A0AAD5DSN0_9CHLO</name>
<dbReference type="InterPro" id="IPR033469">
    <property type="entry name" value="CYTH-like_dom_sf"/>
</dbReference>
<evidence type="ECO:0000256" key="3">
    <source>
        <dbReference type="ARBA" id="ARBA00022884"/>
    </source>
</evidence>
<keyword evidence="1" id="KW-0699">rRNA-binding</keyword>
<dbReference type="GO" id="GO:0005840">
    <property type="term" value="C:ribosome"/>
    <property type="evidence" value="ECO:0007669"/>
    <property type="project" value="UniProtKB-KW"/>
</dbReference>
<evidence type="ECO:0000256" key="4">
    <source>
        <dbReference type="ARBA" id="ARBA00022980"/>
    </source>
</evidence>
<evidence type="ECO:0000256" key="2">
    <source>
        <dbReference type="ARBA" id="ARBA00022786"/>
    </source>
</evidence>
<evidence type="ECO:0000313" key="7">
    <source>
        <dbReference type="EMBL" id="KAI7841738.1"/>
    </source>
</evidence>
<gene>
    <name evidence="7" type="ORF">COHA_004604</name>
</gene>
<keyword evidence="8" id="KW-1185">Reference proteome</keyword>
<dbReference type="Gene3D" id="2.40.320.10">
    <property type="entry name" value="Hypothetical Protein Pfu-838710-001"/>
    <property type="match status" value="1"/>
</dbReference>
<dbReference type="GO" id="GO:0019843">
    <property type="term" value="F:rRNA binding"/>
    <property type="evidence" value="ECO:0007669"/>
    <property type="project" value="UniProtKB-KW"/>
</dbReference>
<evidence type="ECO:0000313" key="8">
    <source>
        <dbReference type="Proteomes" id="UP001205105"/>
    </source>
</evidence>
<sequence>MAASLCSSFSTLRLQPAQLSSGSAMRGQQLVAVRPQRSVAAAAFVVEAKQNSLKRQRTAETARMYNKARKSEVATRMKKVLTALDAFKASPPAAEADLAPVQALINEAYQVIDKAVSNGVLHLNTAARRKARLAKARQNAPARLMLNRKPTRIELKAEDKEEYEAVRVERQQAQLQAAAAAAGKAPLSPLFTAPAKKPTAVQRIGLQQAAFGAAAAGAAAHSQGKTVAAAAGEQEGIMEVEVKLRLPDAAAHASLAQALQGGYKATYQQENFFFDGAQQELSKERVVLRVRFYNGDHKAVITIKGKQVLKDGIGRAPEEEEPVNPALARQFLQDPAKLLNLGTPLLENLKSSLGVSQLVCLGGFNNTRQEFEWGGHLLELDETKYEWGTLYELECETAEPERLRGELEQFLTGLGVPHSYSSVSKFANFRNRTLL</sequence>
<protein>
    <recommendedName>
        <fullName evidence="6">CYTH domain-containing protein</fullName>
    </recommendedName>
</protein>
<evidence type="ECO:0000259" key="6">
    <source>
        <dbReference type="PROSITE" id="PS51707"/>
    </source>
</evidence>
<dbReference type="InterPro" id="IPR023577">
    <property type="entry name" value="CYTH_domain"/>
</dbReference>
<proteinExistence type="inferred from homology"/>
<dbReference type="InterPro" id="IPR002583">
    <property type="entry name" value="Ribosomal_bS20"/>
</dbReference>
<dbReference type="Proteomes" id="UP001205105">
    <property type="component" value="Unassembled WGS sequence"/>
</dbReference>
<keyword evidence="5" id="KW-0687">Ribonucleoprotein</keyword>
<dbReference type="AlphaFoldDB" id="A0AAD5DSN0"/>
<dbReference type="GO" id="GO:0003735">
    <property type="term" value="F:structural constituent of ribosome"/>
    <property type="evidence" value="ECO:0007669"/>
    <property type="project" value="InterPro"/>
</dbReference>
<organism evidence="7 8">
    <name type="scientific">Chlorella ohadii</name>
    <dbReference type="NCBI Taxonomy" id="2649997"/>
    <lineage>
        <taxon>Eukaryota</taxon>
        <taxon>Viridiplantae</taxon>
        <taxon>Chlorophyta</taxon>
        <taxon>core chlorophytes</taxon>
        <taxon>Trebouxiophyceae</taxon>
        <taxon>Chlorellales</taxon>
        <taxon>Chlorellaceae</taxon>
        <taxon>Chlorella clade</taxon>
        <taxon>Chlorella</taxon>
    </lineage>
</organism>
<dbReference type="Pfam" id="PF10471">
    <property type="entry name" value="ANAPC_CDC26"/>
    <property type="match status" value="1"/>
</dbReference>
<dbReference type="PROSITE" id="PS51707">
    <property type="entry name" value="CYTH"/>
    <property type="match status" value="1"/>
</dbReference>
<dbReference type="Gene3D" id="1.20.58.110">
    <property type="entry name" value="Ribosomal protein S20"/>
    <property type="match status" value="1"/>
</dbReference>
<dbReference type="SMART" id="SM01118">
    <property type="entry name" value="CYTH"/>
    <property type="match status" value="1"/>
</dbReference>
<dbReference type="GO" id="GO:0006412">
    <property type="term" value="P:translation"/>
    <property type="evidence" value="ECO:0007669"/>
    <property type="project" value="InterPro"/>
</dbReference>
<evidence type="ECO:0000256" key="5">
    <source>
        <dbReference type="ARBA" id="ARBA00023274"/>
    </source>
</evidence>
<feature type="domain" description="CYTH" evidence="6">
    <location>
        <begin position="237"/>
        <end position="435"/>
    </location>
</feature>
<comment type="caution">
    <text evidence="7">The sequence shown here is derived from an EMBL/GenBank/DDBJ whole genome shotgun (WGS) entry which is preliminary data.</text>
</comment>
<dbReference type="PANTHER" id="PTHR34948:SF2">
    <property type="entry name" value="TRIPHOSPHATE TUNNEL METALLOENZYME 3"/>
    <property type="match status" value="1"/>
</dbReference>
<dbReference type="GO" id="GO:0016462">
    <property type="term" value="F:pyrophosphatase activity"/>
    <property type="evidence" value="ECO:0007669"/>
    <property type="project" value="UniProtKB-ARBA"/>
</dbReference>
<dbReference type="HAMAP" id="MF_00500">
    <property type="entry name" value="Ribosomal_bS20"/>
    <property type="match status" value="1"/>
</dbReference>
<dbReference type="Pfam" id="PF01649">
    <property type="entry name" value="Ribosomal_S20p"/>
    <property type="match status" value="1"/>
</dbReference>
<dbReference type="InterPro" id="IPR018860">
    <property type="entry name" value="APC_suCDC26"/>
</dbReference>
<dbReference type="GO" id="GO:1990904">
    <property type="term" value="C:ribonucleoprotein complex"/>
    <property type="evidence" value="ECO:0007669"/>
    <property type="project" value="UniProtKB-KW"/>
</dbReference>
<accession>A0AAD5DSN0</accession>
<keyword evidence="2" id="KW-0833">Ubl conjugation pathway</keyword>
<keyword evidence="4" id="KW-0689">Ribosomal protein</keyword>
<dbReference type="CDD" id="cd07374">
    <property type="entry name" value="CYTH-like_Pase"/>
    <property type="match status" value="1"/>
</dbReference>
<dbReference type="NCBIfam" id="TIGR00029">
    <property type="entry name" value="S20"/>
    <property type="match status" value="1"/>
</dbReference>
<dbReference type="InterPro" id="IPR036510">
    <property type="entry name" value="Ribosomal_bS20_sf"/>
</dbReference>
<dbReference type="Pfam" id="PF01928">
    <property type="entry name" value="CYTH"/>
    <property type="match status" value="1"/>
</dbReference>
<keyword evidence="3" id="KW-0694">RNA-binding</keyword>
<dbReference type="SUPFAM" id="SSF46992">
    <property type="entry name" value="Ribosomal protein S20"/>
    <property type="match status" value="1"/>
</dbReference>
<dbReference type="PANTHER" id="PTHR34948">
    <property type="entry name" value="OS08G0299200 PROTEIN"/>
    <property type="match status" value="1"/>
</dbReference>
<dbReference type="GO" id="GO:0031145">
    <property type="term" value="P:anaphase-promoting complex-dependent catabolic process"/>
    <property type="evidence" value="ECO:0007669"/>
    <property type="project" value="InterPro"/>
</dbReference>
<dbReference type="GO" id="GO:0005680">
    <property type="term" value="C:anaphase-promoting complex"/>
    <property type="evidence" value="ECO:0007669"/>
    <property type="project" value="InterPro"/>
</dbReference>
<dbReference type="EMBL" id="JADXDR010000060">
    <property type="protein sequence ID" value="KAI7841738.1"/>
    <property type="molecule type" value="Genomic_DNA"/>
</dbReference>
<reference evidence="7" key="1">
    <citation type="submission" date="2020-11" db="EMBL/GenBank/DDBJ databases">
        <title>Chlorella ohadii genome sequencing and assembly.</title>
        <authorList>
            <person name="Murik O."/>
            <person name="Treves H."/>
            <person name="Kedem I."/>
            <person name="Shotland Y."/>
            <person name="Kaplan A."/>
        </authorList>
    </citation>
    <scope>NUCLEOTIDE SEQUENCE</scope>
    <source>
        <strain evidence="7">1</strain>
    </source>
</reference>